<dbReference type="SUPFAM" id="SSF56349">
    <property type="entry name" value="DNA breaking-rejoining enzymes"/>
    <property type="match status" value="1"/>
</dbReference>
<reference evidence="3" key="1">
    <citation type="submission" date="2023-07" db="EMBL/GenBank/DDBJ databases">
        <title>Sorghum-associated microbial communities from plants grown in Nebraska, USA.</title>
        <authorList>
            <person name="Schachtman D."/>
        </authorList>
    </citation>
    <scope>NUCLEOTIDE SEQUENCE</scope>
    <source>
        <strain evidence="3">DS2795</strain>
    </source>
</reference>
<organism evidence="3 4">
    <name type="scientific">Variovorax boronicumulans</name>
    <dbReference type="NCBI Taxonomy" id="436515"/>
    <lineage>
        <taxon>Bacteria</taxon>
        <taxon>Pseudomonadati</taxon>
        <taxon>Pseudomonadota</taxon>
        <taxon>Betaproteobacteria</taxon>
        <taxon>Burkholderiales</taxon>
        <taxon>Comamonadaceae</taxon>
        <taxon>Variovorax</taxon>
    </lineage>
</organism>
<evidence type="ECO:0000259" key="2">
    <source>
        <dbReference type="PROSITE" id="PS51898"/>
    </source>
</evidence>
<dbReference type="InterPro" id="IPR002104">
    <property type="entry name" value="Integrase_catalytic"/>
</dbReference>
<evidence type="ECO:0000313" key="4">
    <source>
        <dbReference type="Proteomes" id="UP001244295"/>
    </source>
</evidence>
<dbReference type="InterPro" id="IPR013762">
    <property type="entry name" value="Integrase-like_cat_sf"/>
</dbReference>
<dbReference type="Pfam" id="PF00589">
    <property type="entry name" value="Phage_integrase"/>
    <property type="match status" value="1"/>
</dbReference>
<dbReference type="GO" id="GO:0006310">
    <property type="term" value="P:DNA recombination"/>
    <property type="evidence" value="ECO:0007669"/>
    <property type="project" value="UniProtKB-KW"/>
</dbReference>
<keyword evidence="1" id="KW-0233">DNA recombination</keyword>
<dbReference type="GO" id="GO:0015074">
    <property type="term" value="P:DNA integration"/>
    <property type="evidence" value="ECO:0007669"/>
    <property type="project" value="InterPro"/>
</dbReference>
<gene>
    <name evidence="3" type="ORF">J2W25_002146</name>
</gene>
<dbReference type="RefSeq" id="WP_307636664.1">
    <property type="nucleotide sequence ID" value="NZ_JAUSRR010000003.1"/>
</dbReference>
<sequence length="346" mass="38752">MRPPSSTLSLFDDPPNGGHVTAFREAFAAWLANQQRVGSLRRPDAAEVYQAMWDSFSSWCLGQAPTVTLDTLVLADLQTFQAARFGRKTSDLSLSPRYALRLMRLIDRVLRDHAARTDAKPNTAATDWIAANPEVRYADAARQDPLPEYLAVMEARQLIAYLSAARPRPGRSRDALPSMPWQEVRNRASVALQLGAGLTPGDVRALPLNSPVVQGGRIRERPWKLQVPGNGTSQPRETPIAPWAAELLQHWLDVRKEARIAGEFLFPSTRTGKQWLHASQYLCARRVLEEAGVESREGGSFRLRHTFAVRQLRRGTPPEQVARWLGVEPAEMKRYERVLPAVIEVV</sequence>
<dbReference type="InterPro" id="IPR011010">
    <property type="entry name" value="DNA_brk_join_enz"/>
</dbReference>
<dbReference type="PROSITE" id="PS51898">
    <property type="entry name" value="TYR_RECOMBINASE"/>
    <property type="match status" value="1"/>
</dbReference>
<accession>A0AAW8DUC5</accession>
<name>A0AAW8DUC5_9BURK</name>
<dbReference type="Proteomes" id="UP001244295">
    <property type="component" value="Unassembled WGS sequence"/>
</dbReference>
<protein>
    <submittedName>
        <fullName evidence="3">Integrase</fullName>
    </submittedName>
</protein>
<comment type="caution">
    <text evidence="3">The sequence shown here is derived from an EMBL/GenBank/DDBJ whole genome shotgun (WGS) entry which is preliminary data.</text>
</comment>
<feature type="domain" description="Tyr recombinase" evidence="2">
    <location>
        <begin position="145"/>
        <end position="346"/>
    </location>
</feature>
<evidence type="ECO:0000256" key="1">
    <source>
        <dbReference type="ARBA" id="ARBA00023172"/>
    </source>
</evidence>
<dbReference type="EMBL" id="JAUSRR010000003">
    <property type="protein sequence ID" value="MDP9923125.1"/>
    <property type="molecule type" value="Genomic_DNA"/>
</dbReference>
<dbReference type="GO" id="GO:0003677">
    <property type="term" value="F:DNA binding"/>
    <property type="evidence" value="ECO:0007669"/>
    <property type="project" value="InterPro"/>
</dbReference>
<evidence type="ECO:0000313" key="3">
    <source>
        <dbReference type="EMBL" id="MDP9923125.1"/>
    </source>
</evidence>
<proteinExistence type="predicted"/>
<dbReference type="CDD" id="cd00397">
    <property type="entry name" value="DNA_BRE_C"/>
    <property type="match status" value="1"/>
</dbReference>
<dbReference type="AlphaFoldDB" id="A0AAW8DUC5"/>
<dbReference type="Gene3D" id="1.10.443.10">
    <property type="entry name" value="Intergrase catalytic core"/>
    <property type="match status" value="1"/>
</dbReference>